<dbReference type="NCBIfam" id="TIGR02665">
    <property type="entry name" value="molyb_mobA"/>
    <property type="match status" value="1"/>
</dbReference>
<feature type="binding site" evidence="8">
    <location>
        <position position="70"/>
    </location>
    <ligand>
        <name>GTP</name>
        <dbReference type="ChEBI" id="CHEBI:37565"/>
    </ligand>
</feature>
<evidence type="ECO:0000256" key="8">
    <source>
        <dbReference type="HAMAP-Rule" id="MF_00316"/>
    </source>
</evidence>
<dbReference type="eggNOG" id="COG0746">
    <property type="taxonomic scope" value="Bacteria"/>
</dbReference>
<comment type="cofactor">
    <cofactor evidence="8">
        <name>Mg(2+)</name>
        <dbReference type="ChEBI" id="CHEBI:18420"/>
    </cofactor>
</comment>
<feature type="binding site" evidence="8">
    <location>
        <position position="24"/>
    </location>
    <ligand>
        <name>GTP</name>
        <dbReference type="ChEBI" id="CHEBI:37565"/>
    </ligand>
</feature>
<keyword evidence="5 8" id="KW-0460">Magnesium</keyword>
<dbReference type="SUPFAM" id="SSF53448">
    <property type="entry name" value="Nucleotide-diphospho-sugar transferases"/>
    <property type="match status" value="1"/>
</dbReference>
<evidence type="ECO:0000256" key="3">
    <source>
        <dbReference type="ARBA" id="ARBA00022723"/>
    </source>
</evidence>
<evidence type="ECO:0000256" key="1">
    <source>
        <dbReference type="ARBA" id="ARBA00022490"/>
    </source>
</evidence>
<sequence length="206" mass="22533">MAEQGITGLILAGGRGSRMGGVDKGLQPFRGEALVLHALRRLRPQVTALAISANRHLSAYEAHGVPVWPDLLPDYPGPLAGMLSGLTHARTPWLLTVPCDAPRFPENLASRLHLAALAEQAEIALPVTDRPQPAFCLVATSLRDSLSHFLREGQRKVEAWTRQHRCVQVPFDLPGDDPLAFTNLNTLEDLRQLERQHVPEHGVPGP</sequence>
<keyword evidence="4 8" id="KW-0547">Nucleotide-binding</keyword>
<dbReference type="RefSeq" id="WP_035608870.1">
    <property type="nucleotide sequence ID" value="NZ_JEMG01000001.1"/>
</dbReference>
<feature type="binding site" evidence="8">
    <location>
        <position position="100"/>
    </location>
    <ligand>
        <name>GTP</name>
        <dbReference type="ChEBI" id="CHEBI:37565"/>
    </ligand>
</feature>
<feature type="domain" description="MobA-like NTP transferase" evidence="9">
    <location>
        <begin position="8"/>
        <end position="164"/>
    </location>
</feature>
<dbReference type="GO" id="GO:0005737">
    <property type="term" value="C:cytoplasm"/>
    <property type="evidence" value="ECO:0007669"/>
    <property type="project" value="UniProtKB-SubCell"/>
</dbReference>
<dbReference type="GO" id="GO:0061603">
    <property type="term" value="F:molybdenum cofactor guanylyltransferase activity"/>
    <property type="evidence" value="ECO:0007669"/>
    <property type="project" value="UniProtKB-EC"/>
</dbReference>
<comment type="caution">
    <text evidence="10">The sequence shown here is derived from an EMBL/GenBank/DDBJ whole genome shotgun (WGS) entry which is preliminary data.</text>
</comment>
<dbReference type="InterPro" id="IPR029044">
    <property type="entry name" value="Nucleotide-diphossugar_trans"/>
</dbReference>
<comment type="domain">
    <text evidence="8">The N-terminal domain determines nucleotide recognition and specific binding, while the C-terminal domain determines the specific binding to the target protein.</text>
</comment>
<comment type="caution">
    <text evidence="8">Lacks conserved residue(s) required for the propagation of feature annotation.</text>
</comment>
<comment type="subunit">
    <text evidence="8">Monomer.</text>
</comment>
<comment type="function">
    <text evidence="8">Transfers a GMP moiety from GTP to Mo-molybdopterin (Mo-MPT) cofactor (Moco or molybdenum cofactor) to form Mo-molybdopterin guanine dinucleotide (Mo-MGD) cofactor.</text>
</comment>
<evidence type="ECO:0000256" key="7">
    <source>
        <dbReference type="ARBA" id="ARBA00023150"/>
    </source>
</evidence>
<keyword evidence="1 8" id="KW-0963">Cytoplasm</keyword>
<comment type="similarity">
    <text evidence="8">Belongs to the MobA family.</text>
</comment>
<feature type="binding site" evidence="8">
    <location>
        <begin position="11"/>
        <end position="13"/>
    </location>
    <ligand>
        <name>GTP</name>
        <dbReference type="ChEBI" id="CHEBI:37565"/>
    </ligand>
</feature>
<organism evidence="10 11">
    <name type="scientific">Hylemonella gracilis str. Niagara R</name>
    <dbReference type="NCBI Taxonomy" id="1458275"/>
    <lineage>
        <taxon>Bacteria</taxon>
        <taxon>Pseudomonadati</taxon>
        <taxon>Pseudomonadota</taxon>
        <taxon>Betaproteobacteria</taxon>
        <taxon>Burkholderiales</taxon>
        <taxon>Comamonadaceae</taxon>
        <taxon>Hylemonella</taxon>
    </lineage>
</organism>
<evidence type="ECO:0000313" key="11">
    <source>
        <dbReference type="Proteomes" id="UP000023268"/>
    </source>
</evidence>
<protein>
    <recommendedName>
        <fullName evidence="8">Molybdenum cofactor guanylyltransferase</fullName>
        <shortName evidence="8">MoCo guanylyltransferase</shortName>
        <ecNumber evidence="8">2.7.7.77</ecNumber>
    </recommendedName>
    <alternativeName>
        <fullName evidence="8">GTP:molybdopterin guanylyltransferase</fullName>
    </alternativeName>
    <alternativeName>
        <fullName evidence="8">Mo-MPT guanylyltransferase</fullName>
    </alternativeName>
    <alternativeName>
        <fullName evidence="8">Molybdopterin guanylyltransferase</fullName>
    </alternativeName>
    <alternativeName>
        <fullName evidence="8">Molybdopterin-guanine dinucleotide synthase</fullName>
        <shortName evidence="8">MGD synthase</shortName>
    </alternativeName>
</protein>
<reference evidence="10 11" key="1">
    <citation type="submission" date="2014-02" db="EMBL/GenBank/DDBJ databases">
        <title>Draft Genome of Hylemonella gracilis isolated from the Niagara River.</title>
        <authorList>
            <person name="Pawlowski D.R."/>
            <person name="Koudelka G.B."/>
        </authorList>
    </citation>
    <scope>NUCLEOTIDE SEQUENCE [LARGE SCALE GENOMIC DNA]</scope>
    <source>
        <strain evidence="10 11">Niagara R</strain>
    </source>
</reference>
<dbReference type="Gene3D" id="3.90.550.10">
    <property type="entry name" value="Spore Coat Polysaccharide Biosynthesis Protein SpsA, Chain A"/>
    <property type="match status" value="1"/>
</dbReference>
<comment type="catalytic activity">
    <reaction evidence="8">
        <text>Mo-molybdopterin + GTP + H(+) = Mo-molybdopterin guanine dinucleotide + diphosphate</text>
        <dbReference type="Rhea" id="RHEA:34243"/>
        <dbReference type="ChEBI" id="CHEBI:15378"/>
        <dbReference type="ChEBI" id="CHEBI:33019"/>
        <dbReference type="ChEBI" id="CHEBI:37565"/>
        <dbReference type="ChEBI" id="CHEBI:71302"/>
        <dbReference type="ChEBI" id="CHEBI:71310"/>
        <dbReference type="EC" id="2.7.7.77"/>
    </reaction>
</comment>
<dbReference type="Proteomes" id="UP000023268">
    <property type="component" value="Unassembled WGS sequence"/>
</dbReference>
<keyword evidence="2 8" id="KW-0808">Transferase</keyword>
<comment type="subcellular location">
    <subcellularLocation>
        <location evidence="8">Cytoplasm</location>
    </subcellularLocation>
</comment>
<dbReference type="CDD" id="cd02503">
    <property type="entry name" value="MobA"/>
    <property type="match status" value="1"/>
</dbReference>
<dbReference type="InterPro" id="IPR025877">
    <property type="entry name" value="MobA-like_NTP_Trfase"/>
</dbReference>
<dbReference type="PANTHER" id="PTHR19136">
    <property type="entry name" value="MOLYBDENUM COFACTOR GUANYLYLTRANSFERASE"/>
    <property type="match status" value="1"/>
</dbReference>
<accession>A0A016XJI0</accession>
<dbReference type="HAMAP" id="MF_00316">
    <property type="entry name" value="MobA"/>
    <property type="match status" value="1"/>
</dbReference>
<dbReference type="PANTHER" id="PTHR19136:SF81">
    <property type="entry name" value="MOLYBDENUM COFACTOR GUANYLYLTRANSFERASE"/>
    <property type="match status" value="1"/>
</dbReference>
<gene>
    <name evidence="8" type="primary">mobA</name>
    <name evidence="10" type="ORF">AZ34_13640</name>
</gene>
<dbReference type="EC" id="2.7.7.77" evidence="8"/>
<name>A0A016XJI0_9BURK</name>
<evidence type="ECO:0000259" key="9">
    <source>
        <dbReference type="Pfam" id="PF12804"/>
    </source>
</evidence>
<dbReference type="GO" id="GO:0046872">
    <property type="term" value="F:metal ion binding"/>
    <property type="evidence" value="ECO:0007669"/>
    <property type="project" value="UniProtKB-KW"/>
</dbReference>
<dbReference type="Pfam" id="PF12804">
    <property type="entry name" value="NTP_transf_3"/>
    <property type="match status" value="1"/>
</dbReference>
<dbReference type="EMBL" id="JEMG01000001">
    <property type="protein sequence ID" value="EYC51996.1"/>
    <property type="molecule type" value="Genomic_DNA"/>
</dbReference>
<evidence type="ECO:0000256" key="2">
    <source>
        <dbReference type="ARBA" id="ARBA00022679"/>
    </source>
</evidence>
<keyword evidence="3 8" id="KW-0479">Metal-binding</keyword>
<keyword evidence="7 8" id="KW-0501">Molybdenum cofactor biosynthesis</keyword>
<proteinExistence type="inferred from homology"/>
<dbReference type="InterPro" id="IPR013482">
    <property type="entry name" value="Molybde_CF_guanTrfase"/>
</dbReference>
<evidence type="ECO:0000256" key="6">
    <source>
        <dbReference type="ARBA" id="ARBA00023134"/>
    </source>
</evidence>
<evidence type="ECO:0000256" key="5">
    <source>
        <dbReference type="ARBA" id="ARBA00022842"/>
    </source>
</evidence>
<dbReference type="AlphaFoldDB" id="A0A016XJI0"/>
<evidence type="ECO:0000313" key="10">
    <source>
        <dbReference type="EMBL" id="EYC51996.1"/>
    </source>
</evidence>
<feature type="binding site" evidence="8">
    <location>
        <position position="100"/>
    </location>
    <ligand>
        <name>Mg(2+)</name>
        <dbReference type="ChEBI" id="CHEBI:18420"/>
    </ligand>
</feature>
<dbReference type="STRING" id="1458275.AZ34_13640"/>
<dbReference type="OrthoDB" id="9788394at2"/>
<dbReference type="GO" id="GO:1902758">
    <property type="term" value="P:bis(molybdopterin guanine dinucleotide)molybdenum biosynthetic process"/>
    <property type="evidence" value="ECO:0007669"/>
    <property type="project" value="TreeGrafter"/>
</dbReference>
<dbReference type="GO" id="GO:0005525">
    <property type="term" value="F:GTP binding"/>
    <property type="evidence" value="ECO:0007669"/>
    <property type="project" value="UniProtKB-UniRule"/>
</dbReference>
<evidence type="ECO:0000256" key="4">
    <source>
        <dbReference type="ARBA" id="ARBA00022741"/>
    </source>
</evidence>
<keyword evidence="6 8" id="KW-0342">GTP-binding</keyword>